<dbReference type="OrthoDB" id="9799456at2"/>
<keyword evidence="1" id="KW-0472">Membrane</keyword>
<protein>
    <submittedName>
        <fullName evidence="2">DUF983 domain-containing protein</fullName>
    </submittedName>
</protein>
<evidence type="ECO:0000313" key="3">
    <source>
        <dbReference type="Proteomes" id="UP000282837"/>
    </source>
</evidence>
<dbReference type="Proteomes" id="UP000282837">
    <property type="component" value="Unassembled WGS sequence"/>
</dbReference>
<organism evidence="2 3">
    <name type="scientific">Novosphingobium umbonatum</name>
    <dbReference type="NCBI Taxonomy" id="1908524"/>
    <lineage>
        <taxon>Bacteria</taxon>
        <taxon>Pseudomonadati</taxon>
        <taxon>Pseudomonadota</taxon>
        <taxon>Alphaproteobacteria</taxon>
        <taxon>Sphingomonadales</taxon>
        <taxon>Sphingomonadaceae</taxon>
        <taxon>Novosphingobium</taxon>
    </lineage>
</organism>
<feature type="transmembrane region" description="Helical" evidence="1">
    <location>
        <begin position="53"/>
        <end position="73"/>
    </location>
</feature>
<accession>A0A3S2UUB1</accession>
<sequence length="127" mass="13033">MPAAPPALARVALLGLCPRCGAKGLFAGLAHFAPACKSCGMDFASFNVGDGPAAFLTFAVGGLAAVVAAWLALSVDPPVWVYPVVLVPLVFGPTLYGLRVGKAALLAAEYQRRAGEHRADPSRQDAS</sequence>
<gene>
    <name evidence="2" type="ORF">EOE18_03990</name>
</gene>
<dbReference type="AlphaFoldDB" id="A0A3S2UUB1"/>
<proteinExistence type="predicted"/>
<reference evidence="2 3" key="1">
    <citation type="submission" date="2019-01" db="EMBL/GenBank/DDBJ databases">
        <authorList>
            <person name="Chen W.-M."/>
        </authorList>
    </citation>
    <scope>NUCLEOTIDE SEQUENCE [LARGE SCALE GENOMIC DNA]</scope>
    <source>
        <strain evidence="2 3">FSY-9</strain>
    </source>
</reference>
<dbReference type="EMBL" id="SACO01000002">
    <property type="protein sequence ID" value="RVU07119.1"/>
    <property type="molecule type" value="Genomic_DNA"/>
</dbReference>
<name>A0A3S2UUB1_9SPHN</name>
<dbReference type="InterPro" id="IPR009325">
    <property type="entry name" value="DUF983"/>
</dbReference>
<evidence type="ECO:0000313" key="2">
    <source>
        <dbReference type="EMBL" id="RVU07119.1"/>
    </source>
</evidence>
<keyword evidence="3" id="KW-1185">Reference proteome</keyword>
<keyword evidence="1" id="KW-1133">Transmembrane helix</keyword>
<feature type="transmembrane region" description="Helical" evidence="1">
    <location>
        <begin position="79"/>
        <end position="98"/>
    </location>
</feature>
<keyword evidence="1" id="KW-0812">Transmembrane</keyword>
<dbReference type="Pfam" id="PF06170">
    <property type="entry name" value="DUF983"/>
    <property type="match status" value="1"/>
</dbReference>
<comment type="caution">
    <text evidence="2">The sequence shown here is derived from an EMBL/GenBank/DDBJ whole genome shotgun (WGS) entry which is preliminary data.</text>
</comment>
<dbReference type="RefSeq" id="WP_127706441.1">
    <property type="nucleotide sequence ID" value="NZ_SACO01000002.1"/>
</dbReference>
<evidence type="ECO:0000256" key="1">
    <source>
        <dbReference type="SAM" id="Phobius"/>
    </source>
</evidence>